<accession>A0A9Q9B1G8</accession>
<evidence type="ECO:0000313" key="2">
    <source>
        <dbReference type="Proteomes" id="UP001056384"/>
    </source>
</evidence>
<organism evidence="1 2">
    <name type="scientific">Septoria linicola</name>
    <dbReference type="NCBI Taxonomy" id="215465"/>
    <lineage>
        <taxon>Eukaryota</taxon>
        <taxon>Fungi</taxon>
        <taxon>Dikarya</taxon>
        <taxon>Ascomycota</taxon>
        <taxon>Pezizomycotina</taxon>
        <taxon>Dothideomycetes</taxon>
        <taxon>Dothideomycetidae</taxon>
        <taxon>Mycosphaerellales</taxon>
        <taxon>Mycosphaerellaceae</taxon>
        <taxon>Septoria</taxon>
    </lineage>
</organism>
<proteinExistence type="predicted"/>
<gene>
    <name evidence="1" type="ORF">Slin15195_G079300</name>
</gene>
<evidence type="ECO:0008006" key="3">
    <source>
        <dbReference type="Google" id="ProtNLM"/>
    </source>
</evidence>
<keyword evidence="2" id="KW-1185">Reference proteome</keyword>
<dbReference type="EMBL" id="CP099423">
    <property type="protein sequence ID" value="USW54611.1"/>
    <property type="molecule type" value="Genomic_DNA"/>
</dbReference>
<dbReference type="OrthoDB" id="3640584at2759"/>
<sequence>MRYQRCKKVELIAFANDRGLQVSSSSTRGPSHRDYVAALTQADKDASLRFLDLPAELRNFIYEALLTLRDSFSCFPQILQTSKEVNREATTILYGENYIDVKIYPDGVFVHGQRCGQYQPALLRHNRQVTTSDSTTIPFPDYLGRAQFLRLIVPETPWVLLGARAPYGRDDSIGDVIYSLCQMPRQYNSLSVLRVVMRPNAISSFESIRTMLYPLHLLDGIGLDIVDSHDNSLANFYSAHRASECTTVSKWARLKAVYDCAVARSKLDQVTPGVFAPGMLVVACLDTATAAAHNLRRTSHSGDLSLQMSHASIRQVRISLKMRNSCRGGTPPPLLLEAYRLLRVEIDSTCDLIERSSDRVGSGDGA</sequence>
<protein>
    <recommendedName>
        <fullName evidence="3">F-box domain-containing protein</fullName>
    </recommendedName>
</protein>
<dbReference type="Proteomes" id="UP001056384">
    <property type="component" value="Chromosome 6"/>
</dbReference>
<name>A0A9Q9B1G8_9PEZI</name>
<evidence type="ECO:0000313" key="1">
    <source>
        <dbReference type="EMBL" id="USW54611.1"/>
    </source>
</evidence>
<reference evidence="1" key="1">
    <citation type="submission" date="2022-06" db="EMBL/GenBank/DDBJ databases">
        <title>Complete genome sequences of two strains of the flax pathogen Septoria linicola.</title>
        <authorList>
            <person name="Lapalu N."/>
            <person name="Simon A."/>
            <person name="Demenou B."/>
            <person name="Paumier D."/>
            <person name="Guillot M.-P."/>
            <person name="Gout L."/>
            <person name="Valade R."/>
        </authorList>
    </citation>
    <scope>NUCLEOTIDE SEQUENCE</scope>
    <source>
        <strain evidence="1">SE15195</strain>
    </source>
</reference>
<dbReference type="AlphaFoldDB" id="A0A9Q9B1G8"/>